<feature type="coiled-coil region" evidence="1">
    <location>
        <begin position="314"/>
        <end position="374"/>
    </location>
</feature>
<evidence type="ECO:0000256" key="1">
    <source>
        <dbReference type="SAM" id="Coils"/>
    </source>
</evidence>
<feature type="compositionally biased region" description="Polar residues" evidence="2">
    <location>
        <begin position="205"/>
        <end position="219"/>
    </location>
</feature>
<comment type="caution">
    <text evidence="3">The sequence shown here is derived from an EMBL/GenBank/DDBJ whole genome shotgun (WGS) entry which is preliminary data.</text>
</comment>
<gene>
    <name evidence="3" type="ORF">Tci_064992</name>
</gene>
<sequence length="477" mass="53903">MATLKFCDSHNMIAYLNKTEGSEGFHQIVVFLNSSHIKFALSENPTIYTLLIQQFWQTTIANTLDTREIQITATIDGNVKLISDASIRRHLKLEDSDGISTLSNTKIFEQLALMGYASNSNKLTIQKGHFSPQWRFLIHNILYCLSPKKTDWEQFSSNIATAIICLATNRTFNFSKTIFEGMGEGSTVLVESHHTPSGDPPLSQPRHSSPSRVPTSAHNSPLLRDATRLHTYSRRRRAVSTGRGGVSTASRIISIAKETVSTAGVLMPVSTADIVQESTSLPRATKDKGKAIMTESEPEQTTTKKPKDLDAEIAQRLQEEIKVAKRQRMAQEHQAAQTFTKDKWENIRARVKANEELTQKLQAEEREKYSKDERTKMLIDLINHRKKYTLKQLKKLSFKEIKELFEATMRRIQDFVLMEKEGDKEVSKLVGAGGSKRDAEEEVDQGSFKKQKTDEASGSVQEQLVEKEKELSQEDLQ</sequence>
<evidence type="ECO:0000256" key="2">
    <source>
        <dbReference type="SAM" id="MobiDB-lite"/>
    </source>
</evidence>
<evidence type="ECO:0000313" key="3">
    <source>
        <dbReference type="EMBL" id="GEU93014.1"/>
    </source>
</evidence>
<feature type="region of interest" description="Disordered" evidence="2">
    <location>
        <begin position="427"/>
        <end position="477"/>
    </location>
</feature>
<organism evidence="3">
    <name type="scientific">Tanacetum cinerariifolium</name>
    <name type="common">Dalmatian daisy</name>
    <name type="synonym">Chrysanthemum cinerariifolium</name>
    <dbReference type="NCBI Taxonomy" id="118510"/>
    <lineage>
        <taxon>Eukaryota</taxon>
        <taxon>Viridiplantae</taxon>
        <taxon>Streptophyta</taxon>
        <taxon>Embryophyta</taxon>
        <taxon>Tracheophyta</taxon>
        <taxon>Spermatophyta</taxon>
        <taxon>Magnoliopsida</taxon>
        <taxon>eudicotyledons</taxon>
        <taxon>Gunneridae</taxon>
        <taxon>Pentapetalae</taxon>
        <taxon>asterids</taxon>
        <taxon>campanulids</taxon>
        <taxon>Asterales</taxon>
        <taxon>Asteraceae</taxon>
        <taxon>Asteroideae</taxon>
        <taxon>Anthemideae</taxon>
        <taxon>Anthemidinae</taxon>
        <taxon>Tanacetum</taxon>
    </lineage>
</organism>
<feature type="region of interest" description="Disordered" evidence="2">
    <location>
        <begin position="283"/>
        <end position="306"/>
    </location>
</feature>
<name>A0A6L2P851_TANCI</name>
<dbReference type="EMBL" id="BKCJ010010758">
    <property type="protein sequence ID" value="GEU93014.1"/>
    <property type="molecule type" value="Genomic_DNA"/>
</dbReference>
<proteinExistence type="predicted"/>
<feature type="region of interest" description="Disordered" evidence="2">
    <location>
        <begin position="189"/>
        <end position="247"/>
    </location>
</feature>
<protein>
    <submittedName>
        <fullName evidence="3">Synaptobrevin, longin-like domain protein</fullName>
    </submittedName>
</protein>
<dbReference type="AlphaFoldDB" id="A0A6L2P851"/>
<feature type="compositionally biased region" description="Basic and acidic residues" evidence="2">
    <location>
        <begin position="464"/>
        <end position="477"/>
    </location>
</feature>
<keyword evidence="1" id="KW-0175">Coiled coil</keyword>
<accession>A0A6L2P851</accession>
<reference evidence="3" key="1">
    <citation type="journal article" date="2019" name="Sci. Rep.">
        <title>Draft genome of Tanacetum cinerariifolium, the natural source of mosquito coil.</title>
        <authorList>
            <person name="Yamashiro T."/>
            <person name="Shiraishi A."/>
            <person name="Satake H."/>
            <person name="Nakayama K."/>
        </authorList>
    </citation>
    <scope>NUCLEOTIDE SEQUENCE</scope>
</reference>